<reference evidence="3 4" key="1">
    <citation type="submission" date="2016-09" db="EMBL/GenBank/DDBJ databases">
        <title>Extensive genetic diversity and differential bi-allelic expression allows diatom success in the polar Southern Ocean.</title>
        <authorList>
            <consortium name="DOE Joint Genome Institute"/>
            <person name="Mock T."/>
            <person name="Otillar R.P."/>
            <person name="Strauss J."/>
            <person name="Dupont C."/>
            <person name="Frickenhaus S."/>
            <person name="Maumus F."/>
            <person name="Mcmullan M."/>
            <person name="Sanges R."/>
            <person name="Schmutz J."/>
            <person name="Toseland A."/>
            <person name="Valas R."/>
            <person name="Veluchamy A."/>
            <person name="Ward B.J."/>
            <person name="Allen A."/>
            <person name="Barry K."/>
            <person name="Falciatore A."/>
            <person name="Ferrante M."/>
            <person name="Fortunato A.E."/>
            <person name="Gloeckner G."/>
            <person name="Gruber A."/>
            <person name="Hipkin R."/>
            <person name="Janech M."/>
            <person name="Kroth P."/>
            <person name="Leese F."/>
            <person name="Lindquist E."/>
            <person name="Lyon B.R."/>
            <person name="Martin J."/>
            <person name="Mayer C."/>
            <person name="Parker M."/>
            <person name="Quesneville H."/>
            <person name="Raymond J."/>
            <person name="Uhlig C."/>
            <person name="Valentin K.U."/>
            <person name="Worden A.Z."/>
            <person name="Armbrust E.V."/>
            <person name="Bowler C."/>
            <person name="Green B."/>
            <person name="Moulton V."/>
            <person name="Van Oosterhout C."/>
            <person name="Grigoriev I."/>
        </authorList>
    </citation>
    <scope>NUCLEOTIDE SEQUENCE [LARGE SCALE GENOMIC DNA]</scope>
    <source>
        <strain evidence="3 4">CCMP1102</strain>
    </source>
</reference>
<proteinExistence type="predicted"/>
<dbReference type="Gene3D" id="2.60.120.620">
    <property type="entry name" value="q2cbj1_9rhob like domain"/>
    <property type="match status" value="1"/>
</dbReference>
<evidence type="ECO:0000259" key="2">
    <source>
        <dbReference type="Pfam" id="PF13640"/>
    </source>
</evidence>
<evidence type="ECO:0000313" key="3">
    <source>
        <dbReference type="EMBL" id="OEU17784.1"/>
    </source>
</evidence>
<organism evidence="3 4">
    <name type="scientific">Fragilariopsis cylindrus CCMP1102</name>
    <dbReference type="NCBI Taxonomy" id="635003"/>
    <lineage>
        <taxon>Eukaryota</taxon>
        <taxon>Sar</taxon>
        <taxon>Stramenopiles</taxon>
        <taxon>Ochrophyta</taxon>
        <taxon>Bacillariophyta</taxon>
        <taxon>Bacillariophyceae</taxon>
        <taxon>Bacillariophycidae</taxon>
        <taxon>Bacillariales</taxon>
        <taxon>Bacillariaceae</taxon>
        <taxon>Fragilariopsis</taxon>
    </lineage>
</organism>
<dbReference type="InParanoid" id="A0A1E7FI32"/>
<evidence type="ECO:0000256" key="1">
    <source>
        <dbReference type="SAM" id="MobiDB-lite"/>
    </source>
</evidence>
<dbReference type="KEGG" id="fcy:FRACYDRAFT_268800"/>
<sequence length="138" mass="15764">MSTPPSPWTDVYGRYPNRSRGKPRFMSCLVYLNEEWDGDTWGAPTRFYDPPTKESYDVLPRPGRCVIMDQDIMHTVVPPNSAAGNRPRYSFVWKLILHPKTDHQDMTNLSSSSSRVNTSNNRSRSSWPEPILFGSAAQ</sequence>
<dbReference type="Pfam" id="PF13640">
    <property type="entry name" value="2OG-FeII_Oxy_3"/>
    <property type="match status" value="1"/>
</dbReference>
<evidence type="ECO:0000313" key="4">
    <source>
        <dbReference type="Proteomes" id="UP000095751"/>
    </source>
</evidence>
<feature type="compositionally biased region" description="Low complexity" evidence="1">
    <location>
        <begin position="110"/>
        <end position="126"/>
    </location>
</feature>
<protein>
    <recommendedName>
        <fullName evidence="2">Prolyl 4-hydroxylase alpha subunit Fe(2+) 2OG dioxygenase domain-containing protein</fullName>
    </recommendedName>
</protein>
<accession>A0A1E7FI32</accession>
<gene>
    <name evidence="3" type="ORF">FRACYDRAFT_268800</name>
</gene>
<dbReference type="InterPro" id="IPR044862">
    <property type="entry name" value="Pro_4_hyd_alph_FE2OG_OXY"/>
</dbReference>
<name>A0A1E7FI32_9STRA</name>
<dbReference type="EMBL" id="KV784357">
    <property type="protein sequence ID" value="OEU17784.1"/>
    <property type="molecule type" value="Genomic_DNA"/>
</dbReference>
<feature type="region of interest" description="Disordered" evidence="1">
    <location>
        <begin position="103"/>
        <end position="138"/>
    </location>
</feature>
<dbReference type="Proteomes" id="UP000095751">
    <property type="component" value="Unassembled WGS sequence"/>
</dbReference>
<dbReference type="PANTHER" id="PTHR35169">
    <property type="entry name" value="FE2OG DIOXYGENASE DOMAIN-CONTAINING PROTEIN"/>
    <property type="match status" value="1"/>
</dbReference>
<dbReference type="AlphaFoldDB" id="A0A1E7FI32"/>
<dbReference type="PANTHER" id="PTHR35169:SF1">
    <property type="entry name" value="PROLYL 4-HYDROXYLASE ALPHA SUBUNIT FE(2+) 2OG DIOXYGENASE DOMAIN-CONTAINING PROTEIN"/>
    <property type="match status" value="1"/>
</dbReference>
<keyword evidence="4" id="KW-1185">Reference proteome</keyword>
<dbReference type="OrthoDB" id="5952526at2759"/>
<feature type="domain" description="Prolyl 4-hydroxylase alpha subunit Fe(2+) 2OG dioxygenase" evidence="2">
    <location>
        <begin position="17"/>
        <end position="91"/>
    </location>
</feature>